<evidence type="ECO:0000256" key="1">
    <source>
        <dbReference type="ARBA" id="ARBA00004123"/>
    </source>
</evidence>
<evidence type="ECO:0000256" key="7">
    <source>
        <dbReference type="SAM" id="MobiDB-lite"/>
    </source>
</evidence>
<comment type="caution">
    <text evidence="9">The sequence shown here is derived from an EMBL/GenBank/DDBJ whole genome shotgun (WGS) entry which is preliminary data.</text>
</comment>
<dbReference type="AlphaFoldDB" id="A0A8J2WFP4"/>
<keyword evidence="3 5" id="KW-0371">Homeobox</keyword>
<feature type="compositionally biased region" description="Acidic residues" evidence="7">
    <location>
        <begin position="267"/>
        <end position="289"/>
    </location>
</feature>
<evidence type="ECO:0000313" key="9">
    <source>
        <dbReference type="EMBL" id="CAH0105525.1"/>
    </source>
</evidence>
<feature type="DNA-binding region" description="Homeobox" evidence="5">
    <location>
        <begin position="188"/>
        <end position="247"/>
    </location>
</feature>
<organism evidence="9 10">
    <name type="scientific">Daphnia galeata</name>
    <dbReference type="NCBI Taxonomy" id="27404"/>
    <lineage>
        <taxon>Eukaryota</taxon>
        <taxon>Metazoa</taxon>
        <taxon>Ecdysozoa</taxon>
        <taxon>Arthropoda</taxon>
        <taxon>Crustacea</taxon>
        <taxon>Branchiopoda</taxon>
        <taxon>Diplostraca</taxon>
        <taxon>Cladocera</taxon>
        <taxon>Anomopoda</taxon>
        <taxon>Daphniidae</taxon>
        <taxon>Daphnia</taxon>
    </lineage>
</organism>
<evidence type="ECO:0000256" key="2">
    <source>
        <dbReference type="ARBA" id="ARBA00023125"/>
    </source>
</evidence>
<name>A0A8J2WFP4_9CRUS</name>
<keyword evidence="2 5" id="KW-0238">DNA-binding</keyword>
<evidence type="ECO:0000256" key="6">
    <source>
        <dbReference type="RuleBase" id="RU000682"/>
    </source>
</evidence>
<evidence type="ECO:0000259" key="8">
    <source>
        <dbReference type="PROSITE" id="PS50071"/>
    </source>
</evidence>
<dbReference type="SUPFAM" id="SSF46689">
    <property type="entry name" value="Homeodomain-like"/>
    <property type="match status" value="1"/>
</dbReference>
<dbReference type="OrthoDB" id="6159439at2759"/>
<dbReference type="SMART" id="SM00389">
    <property type="entry name" value="HOX"/>
    <property type="match status" value="1"/>
</dbReference>
<dbReference type="CDD" id="cd00086">
    <property type="entry name" value="homeodomain"/>
    <property type="match status" value="1"/>
</dbReference>
<protein>
    <recommendedName>
        <fullName evidence="8">Homeobox domain-containing protein</fullName>
    </recommendedName>
</protein>
<dbReference type="GO" id="GO:0000981">
    <property type="term" value="F:DNA-binding transcription factor activity, RNA polymerase II-specific"/>
    <property type="evidence" value="ECO:0007669"/>
    <property type="project" value="InterPro"/>
</dbReference>
<dbReference type="InterPro" id="IPR017970">
    <property type="entry name" value="Homeobox_CS"/>
</dbReference>
<reference evidence="9" key="1">
    <citation type="submission" date="2021-11" db="EMBL/GenBank/DDBJ databases">
        <authorList>
            <person name="Schell T."/>
        </authorList>
    </citation>
    <scope>NUCLEOTIDE SEQUENCE</scope>
    <source>
        <strain evidence="9">M5</strain>
    </source>
</reference>
<dbReference type="EMBL" id="CAKKLH010000190">
    <property type="protein sequence ID" value="CAH0105525.1"/>
    <property type="molecule type" value="Genomic_DNA"/>
</dbReference>
<evidence type="ECO:0000313" key="10">
    <source>
        <dbReference type="Proteomes" id="UP000789390"/>
    </source>
</evidence>
<dbReference type="InterPro" id="IPR020479">
    <property type="entry name" value="HD_metazoa"/>
</dbReference>
<dbReference type="Proteomes" id="UP000789390">
    <property type="component" value="Unassembled WGS sequence"/>
</dbReference>
<dbReference type="PANTHER" id="PTHR24324:SF5">
    <property type="entry name" value="HEMATOPOIETICALLY-EXPRESSED HOMEOBOX PROTEIN HHEX"/>
    <property type="match status" value="1"/>
</dbReference>
<dbReference type="PROSITE" id="PS50071">
    <property type="entry name" value="HOMEOBOX_2"/>
    <property type="match status" value="1"/>
</dbReference>
<dbReference type="InterPro" id="IPR009057">
    <property type="entry name" value="Homeodomain-like_sf"/>
</dbReference>
<dbReference type="PANTHER" id="PTHR24324">
    <property type="entry name" value="HOMEOBOX PROTEIN HHEX"/>
    <property type="match status" value="1"/>
</dbReference>
<dbReference type="InterPro" id="IPR051000">
    <property type="entry name" value="Homeobox_DNA-bind_prot"/>
</dbReference>
<evidence type="ECO:0000256" key="3">
    <source>
        <dbReference type="ARBA" id="ARBA00023155"/>
    </source>
</evidence>
<feature type="domain" description="Homeobox" evidence="8">
    <location>
        <begin position="186"/>
        <end position="246"/>
    </location>
</feature>
<sequence>MMASKSFTIDHILHGPSSGDSSLTTSVIGDDNPTYPVQQLVPYWTDPTAYYPTSTSWPIQNAAAIWFQQQQQHHAMPVDLSIGSQRPAADQHHQSPTAAAGSMGFNNVSGNWMATLPTATGCWPSAASPELSYSHHHGLSTPMTSASVASPFFLSHPHSHDAAIRLAAMAARRHHHLPNILHPLQTTRKGGQIRFTHRQSHHLEETFNSTRYLTPGQRRTLANRLSLTERQVKTWFQNRRAKWRRTRKGDKLLANGLPKVNQTTIDIFDEEEEEEDEDEDDDDLEMSSEEETKKPNKPNNP</sequence>
<feature type="region of interest" description="Disordered" evidence="7">
    <location>
        <begin position="262"/>
        <end position="301"/>
    </location>
</feature>
<proteinExistence type="predicted"/>
<comment type="subcellular location">
    <subcellularLocation>
        <location evidence="1 5 6">Nucleus</location>
    </subcellularLocation>
</comment>
<dbReference type="GO" id="GO:0000978">
    <property type="term" value="F:RNA polymerase II cis-regulatory region sequence-specific DNA binding"/>
    <property type="evidence" value="ECO:0007669"/>
    <property type="project" value="TreeGrafter"/>
</dbReference>
<dbReference type="GO" id="GO:0030154">
    <property type="term" value="P:cell differentiation"/>
    <property type="evidence" value="ECO:0007669"/>
    <property type="project" value="TreeGrafter"/>
</dbReference>
<dbReference type="PROSITE" id="PS00027">
    <property type="entry name" value="HOMEOBOX_1"/>
    <property type="match status" value="1"/>
</dbReference>
<dbReference type="Gene3D" id="1.10.10.60">
    <property type="entry name" value="Homeodomain-like"/>
    <property type="match status" value="1"/>
</dbReference>
<dbReference type="InterPro" id="IPR001356">
    <property type="entry name" value="HD"/>
</dbReference>
<dbReference type="PRINTS" id="PR00024">
    <property type="entry name" value="HOMEOBOX"/>
</dbReference>
<keyword evidence="4 5" id="KW-0539">Nucleus</keyword>
<evidence type="ECO:0000256" key="5">
    <source>
        <dbReference type="PROSITE-ProRule" id="PRU00108"/>
    </source>
</evidence>
<dbReference type="GO" id="GO:0005634">
    <property type="term" value="C:nucleus"/>
    <property type="evidence" value="ECO:0007669"/>
    <property type="project" value="UniProtKB-SubCell"/>
</dbReference>
<gene>
    <name evidence="9" type="ORF">DGAL_LOCUS8581</name>
</gene>
<evidence type="ECO:0000256" key="4">
    <source>
        <dbReference type="ARBA" id="ARBA00023242"/>
    </source>
</evidence>
<dbReference type="Pfam" id="PF00046">
    <property type="entry name" value="Homeodomain"/>
    <property type="match status" value="1"/>
</dbReference>
<keyword evidence="10" id="KW-1185">Reference proteome</keyword>
<accession>A0A8J2WFP4</accession>